<evidence type="ECO:0000256" key="4">
    <source>
        <dbReference type="SAM" id="MobiDB-lite"/>
    </source>
</evidence>
<feature type="region of interest" description="Disordered" evidence="4">
    <location>
        <begin position="548"/>
        <end position="587"/>
    </location>
</feature>
<reference evidence="7 8" key="1">
    <citation type="submission" date="2021-05" db="EMBL/GenBank/DDBJ databases">
        <title>Genome Assembly of Synthetic Allotetraploid Brassica napus Reveals Homoeologous Exchanges between Subgenomes.</title>
        <authorList>
            <person name="Davis J.T."/>
        </authorList>
    </citation>
    <scope>NUCLEOTIDE SEQUENCE [LARGE SCALE GENOMIC DNA]</scope>
    <source>
        <strain evidence="8">cv. Da-Ae</strain>
        <tissue evidence="7">Seedling</tissue>
    </source>
</reference>
<keyword evidence="5" id="KW-0812">Transmembrane</keyword>
<dbReference type="InterPro" id="IPR038765">
    <property type="entry name" value="Papain-like_cys_pep_sf"/>
</dbReference>
<feature type="compositionally biased region" description="Basic residues" evidence="4">
    <location>
        <begin position="247"/>
        <end position="264"/>
    </location>
</feature>
<feature type="domain" description="Ubiquitin-like protease family profile" evidence="6">
    <location>
        <begin position="689"/>
        <end position="880"/>
    </location>
</feature>
<keyword evidence="5" id="KW-0472">Membrane</keyword>
<evidence type="ECO:0000256" key="2">
    <source>
        <dbReference type="ARBA" id="ARBA00022670"/>
    </source>
</evidence>
<organism evidence="7 8">
    <name type="scientific">Brassica napus</name>
    <name type="common">Rape</name>
    <dbReference type="NCBI Taxonomy" id="3708"/>
    <lineage>
        <taxon>Eukaryota</taxon>
        <taxon>Viridiplantae</taxon>
        <taxon>Streptophyta</taxon>
        <taxon>Embryophyta</taxon>
        <taxon>Tracheophyta</taxon>
        <taxon>Spermatophyta</taxon>
        <taxon>Magnoliopsida</taxon>
        <taxon>eudicotyledons</taxon>
        <taxon>Gunneridae</taxon>
        <taxon>Pentapetalae</taxon>
        <taxon>rosids</taxon>
        <taxon>malvids</taxon>
        <taxon>Brassicales</taxon>
        <taxon>Brassicaceae</taxon>
        <taxon>Brassiceae</taxon>
        <taxon>Brassica</taxon>
    </lineage>
</organism>
<feature type="region of interest" description="Disordered" evidence="4">
    <location>
        <begin position="369"/>
        <end position="486"/>
    </location>
</feature>
<dbReference type="PROSITE" id="PS50600">
    <property type="entry name" value="ULP_PROTEASE"/>
    <property type="match status" value="1"/>
</dbReference>
<protein>
    <recommendedName>
        <fullName evidence="6">Ubiquitin-like protease family profile domain-containing protein</fullName>
    </recommendedName>
</protein>
<evidence type="ECO:0000313" key="7">
    <source>
        <dbReference type="EMBL" id="KAH0893489.1"/>
    </source>
</evidence>
<feature type="compositionally biased region" description="Polar residues" evidence="4">
    <location>
        <begin position="385"/>
        <end position="400"/>
    </location>
</feature>
<dbReference type="Proteomes" id="UP000824890">
    <property type="component" value="Unassembled WGS sequence"/>
</dbReference>
<evidence type="ECO:0000313" key="8">
    <source>
        <dbReference type="Proteomes" id="UP000824890"/>
    </source>
</evidence>
<feature type="region of interest" description="Disordered" evidence="4">
    <location>
        <begin position="608"/>
        <end position="640"/>
    </location>
</feature>
<keyword evidence="2" id="KW-0645">Protease</keyword>
<feature type="transmembrane region" description="Helical" evidence="5">
    <location>
        <begin position="1005"/>
        <end position="1023"/>
    </location>
</feature>
<keyword evidence="8" id="KW-1185">Reference proteome</keyword>
<keyword evidence="3" id="KW-0378">Hydrolase</keyword>
<dbReference type="PANTHER" id="PTHR48449">
    <property type="entry name" value="DUF1985 DOMAIN-CONTAINING PROTEIN"/>
    <property type="match status" value="1"/>
</dbReference>
<evidence type="ECO:0000259" key="6">
    <source>
        <dbReference type="PROSITE" id="PS50600"/>
    </source>
</evidence>
<feature type="compositionally biased region" description="Polar residues" evidence="4">
    <location>
        <begin position="465"/>
        <end position="478"/>
    </location>
</feature>
<feature type="compositionally biased region" description="Low complexity" evidence="4">
    <location>
        <begin position="429"/>
        <end position="440"/>
    </location>
</feature>
<dbReference type="EMBL" id="JAGKQM010000013">
    <property type="protein sequence ID" value="KAH0893489.1"/>
    <property type="molecule type" value="Genomic_DNA"/>
</dbReference>
<name>A0ABQ8ALP6_BRANA</name>
<comment type="similarity">
    <text evidence="1">Belongs to the peptidase C48 family.</text>
</comment>
<dbReference type="SUPFAM" id="SSF54001">
    <property type="entry name" value="Cysteine proteinases"/>
    <property type="match status" value="1"/>
</dbReference>
<evidence type="ECO:0000256" key="5">
    <source>
        <dbReference type="SAM" id="Phobius"/>
    </source>
</evidence>
<dbReference type="InterPro" id="IPR003653">
    <property type="entry name" value="Peptidase_C48_C"/>
</dbReference>
<dbReference type="Gene3D" id="3.40.395.10">
    <property type="entry name" value="Adenoviral Proteinase, Chain A"/>
    <property type="match status" value="1"/>
</dbReference>
<accession>A0ABQ8ALP6</accession>
<feature type="compositionally biased region" description="Low complexity" evidence="4">
    <location>
        <begin position="454"/>
        <end position="464"/>
    </location>
</feature>
<dbReference type="Pfam" id="PF02902">
    <property type="entry name" value="Peptidase_C48"/>
    <property type="match status" value="1"/>
</dbReference>
<feature type="region of interest" description="Disordered" evidence="4">
    <location>
        <begin position="240"/>
        <end position="277"/>
    </location>
</feature>
<dbReference type="PANTHER" id="PTHR48449:SF1">
    <property type="entry name" value="DUF1985 DOMAIN-CONTAINING PROTEIN"/>
    <property type="match status" value="1"/>
</dbReference>
<feature type="compositionally biased region" description="Polar residues" evidence="4">
    <location>
        <begin position="551"/>
        <end position="587"/>
    </location>
</feature>
<evidence type="ECO:0000256" key="1">
    <source>
        <dbReference type="ARBA" id="ARBA00005234"/>
    </source>
</evidence>
<evidence type="ECO:0000256" key="3">
    <source>
        <dbReference type="ARBA" id="ARBA00022801"/>
    </source>
</evidence>
<keyword evidence="5" id="KW-1133">Transmembrane helix</keyword>
<proteinExistence type="inferred from homology"/>
<gene>
    <name evidence="7" type="ORF">HID58_055918</name>
</gene>
<sequence>MQGLLRGNNKPDKRLPPRLFATDRFPTGRLNIYSKPDILPFIQHVLRNTKELQYIKNSCFGKLFELPARQCHVSCKLIHVFLTKQLICEDNNTLWIVFRSDPIRFGLQEFGTITGLKGFPLALQLLAFQAIPQLQTIIPAPVENLSISQLEEPHIPLHSNINYVDILRVEAEHNLAVTSLIQIQSQTQSGWGVWTDVVADERVTYMENLIANHYPFRKHLWPGGDRSGPILIYVPHEEQPAPNRNALKPRKTLKKPSSSRKQRRISNYFPRTGSTSNSNDQVLQMLTKVSTQVSKLRKENKVMRQLIKRRKSRTHSKQSAFHSVICCSKKAHLSHRGCQTDPMGPTPMEEDQTQCNSPVVSQYAAQHYGQNTSNSDPLHIPALPQHTSPVHNSPENTSPVHKSLEHTPPIHNSPKNTSPIHKSPEHTPPVHSSPVHNSPENTSPVHRSPEHTPPVHSSPVPNSPQHTSPVHNSPQHTPSVPPGSKLIAHVRTSPLPASPSGTPPSLYTPESLPVIYRSYIYDAADHPNSPPPPLHHLLNQGLEIFEPFGQEPSSLNNPRYDTSTCKDPQQQLNPITPETSPTKSSNFTEHADSVNAFAATATSKRTSTPILNFDQSQEECVDVSDSSPARPTPRHQPSDEECHLAAELRKCPSIPALALLVPLPQTQWELFKSTLKSNIQVFHITPSKFDFSNKFILEIAEPQKWVTTFHMEIFMYMLVGRHKEMLHREGLAFTTPHLVFGIQELWKRFKSLRRKDLFQWGKRLADLVLKAGEKWMEDVTKVYTPMIWADKHWVGLAINLDMGYVEIMDPQPSLNKDKKVFTFMEVLLTALPYLVKKVSKPQQTQFRGLEPFYWKRMKDIYINERSGDCGPLSIKFMDFHVHGDPAPHMSGITDIVVDYLRKQKSESHLFKWEDEAILDEVSMVEAKVLDLVHDFQSLSKSVTEQIDSHKTWLQELEVEMMSKLNEHMSKVAQSMDEATRQFKEDMDATLNSNMNTTLLSNNGPVHNFAAAVGIVLAIACLYWKLL</sequence>
<comment type="caution">
    <text evidence="7">The sequence shown here is derived from an EMBL/GenBank/DDBJ whole genome shotgun (WGS) entry which is preliminary data.</text>
</comment>